<proteinExistence type="predicted"/>
<dbReference type="STRING" id="65700.SY86_14590"/>
<evidence type="ECO:0000313" key="2">
    <source>
        <dbReference type="EMBL" id="KKF36390.1"/>
    </source>
</evidence>
<keyword evidence="3" id="KW-1185">Reference proteome</keyword>
<organism evidence="2 3">
    <name type="scientific">Erwinia tracheiphila</name>
    <dbReference type="NCBI Taxonomy" id="65700"/>
    <lineage>
        <taxon>Bacteria</taxon>
        <taxon>Pseudomonadati</taxon>
        <taxon>Pseudomonadota</taxon>
        <taxon>Gammaproteobacteria</taxon>
        <taxon>Enterobacterales</taxon>
        <taxon>Erwiniaceae</taxon>
        <taxon>Erwinia</taxon>
    </lineage>
</organism>
<gene>
    <name evidence="2" type="ORF">SY86_14590</name>
</gene>
<feature type="region of interest" description="Disordered" evidence="1">
    <location>
        <begin position="1"/>
        <end position="23"/>
    </location>
</feature>
<dbReference type="EMBL" id="JXNU01000003">
    <property type="protein sequence ID" value="KKF36390.1"/>
    <property type="molecule type" value="Genomic_DNA"/>
</dbReference>
<sequence length="177" mass="19616">MVNGRKNARRDSPCDPLGLLGGENTQGYVPNPMEWVDPLGLAYCPKLQAQLQALTDKAVLDIINNPKLVQELMSPGSYMQLAKNTELYGASFGKAVERRVARLIREDSELSRIVEHTGIMRGPNGRFISSPDFTTKSRGIFDVTTNAQRAEHIARYGTDKIDDVGYLLYDVVKGLAF</sequence>
<protein>
    <submittedName>
        <fullName evidence="2">Uncharacterized protein</fullName>
    </submittedName>
</protein>
<evidence type="ECO:0000256" key="1">
    <source>
        <dbReference type="SAM" id="MobiDB-lite"/>
    </source>
</evidence>
<evidence type="ECO:0000313" key="3">
    <source>
        <dbReference type="Proteomes" id="UP000033924"/>
    </source>
</evidence>
<dbReference type="PATRIC" id="fig|65700.7.peg.3654"/>
<comment type="caution">
    <text evidence="2">The sequence shown here is derived from an EMBL/GenBank/DDBJ whole genome shotgun (WGS) entry which is preliminary data.</text>
</comment>
<name>A0A0M2KAG9_9GAMM</name>
<reference evidence="2 3" key="1">
    <citation type="submission" date="2015-01" db="EMBL/GenBank/DDBJ databases">
        <title>Erwinia tracheiphila.</title>
        <authorList>
            <person name="Shapiro L.R."/>
        </authorList>
    </citation>
    <scope>NUCLEOTIDE SEQUENCE [LARGE SCALE GENOMIC DNA]</scope>
    <source>
        <strain evidence="2 3">BuffGH</strain>
    </source>
</reference>
<dbReference type="Proteomes" id="UP000033924">
    <property type="component" value="Unassembled WGS sequence"/>
</dbReference>
<accession>A0A0M2KAG9</accession>
<dbReference type="AlphaFoldDB" id="A0A0M2KAG9"/>